<dbReference type="AlphaFoldDB" id="A0A0G4IBG5"/>
<dbReference type="VEuPathDB" id="CryptoDB:Cvel_12749"/>
<protein>
    <submittedName>
        <fullName evidence="1">Uncharacterized protein</fullName>
    </submittedName>
</protein>
<organism evidence="1">
    <name type="scientific">Chromera velia CCMP2878</name>
    <dbReference type="NCBI Taxonomy" id="1169474"/>
    <lineage>
        <taxon>Eukaryota</taxon>
        <taxon>Sar</taxon>
        <taxon>Alveolata</taxon>
        <taxon>Colpodellida</taxon>
        <taxon>Chromeraceae</taxon>
        <taxon>Chromera</taxon>
    </lineage>
</organism>
<dbReference type="EMBL" id="CDMZ01005784">
    <property type="protein sequence ID" value="CEM54394.1"/>
    <property type="molecule type" value="Genomic_DNA"/>
</dbReference>
<reference evidence="1" key="1">
    <citation type="submission" date="2014-11" db="EMBL/GenBank/DDBJ databases">
        <authorList>
            <person name="Otto D Thomas"/>
            <person name="Naeem Raeece"/>
        </authorList>
    </citation>
    <scope>NUCLEOTIDE SEQUENCE</scope>
</reference>
<sequence length="76" mass="8601">MVEGIINKLNPKKYSSDEYALGVQSKAGNKVKISVNLKLGKHAFKYEVNSAICKRSLLEHVKKVTALTKYIFFNKK</sequence>
<proteinExistence type="predicted"/>
<gene>
    <name evidence="1" type="ORF">Cvel_12749</name>
</gene>
<accession>A0A0G4IBG5</accession>
<evidence type="ECO:0000313" key="1">
    <source>
        <dbReference type="EMBL" id="CEM54394.1"/>
    </source>
</evidence>
<name>A0A0G4IBG5_9ALVE</name>